<organism evidence="2 3">
    <name type="scientific">Halohasta litchfieldiae</name>
    <dbReference type="NCBI Taxonomy" id="1073996"/>
    <lineage>
        <taxon>Archaea</taxon>
        <taxon>Methanobacteriati</taxon>
        <taxon>Methanobacteriota</taxon>
        <taxon>Stenosarchaea group</taxon>
        <taxon>Halobacteria</taxon>
        <taxon>Halobacteriales</taxon>
        <taxon>Haloferacaceae</taxon>
        <taxon>Halohasta</taxon>
    </lineage>
</organism>
<dbReference type="OrthoDB" id="192116at2157"/>
<proteinExistence type="predicted"/>
<evidence type="ECO:0000313" key="3">
    <source>
        <dbReference type="Proteomes" id="UP000198888"/>
    </source>
</evidence>
<dbReference type="KEGG" id="hae:halTADL_2928"/>
<dbReference type="EMBL" id="FNYR01000002">
    <property type="protein sequence ID" value="SEI55212.1"/>
    <property type="molecule type" value="Genomic_DNA"/>
</dbReference>
<evidence type="ECO:0000256" key="1">
    <source>
        <dbReference type="SAM" id="MobiDB-lite"/>
    </source>
</evidence>
<protein>
    <recommendedName>
        <fullName evidence="4">dCTP deaminase</fullName>
    </recommendedName>
</protein>
<gene>
    <name evidence="2" type="ORF">SAMN05444271_102204</name>
</gene>
<feature type="region of interest" description="Disordered" evidence="1">
    <location>
        <begin position="40"/>
        <end position="60"/>
    </location>
</feature>
<dbReference type="Proteomes" id="UP000198888">
    <property type="component" value="Unassembled WGS sequence"/>
</dbReference>
<accession>A0A1H6RVJ4</accession>
<feature type="compositionally biased region" description="Basic and acidic residues" evidence="1">
    <location>
        <begin position="44"/>
        <end position="60"/>
    </location>
</feature>
<evidence type="ECO:0000313" key="2">
    <source>
        <dbReference type="EMBL" id="SEI55212.1"/>
    </source>
</evidence>
<dbReference type="STRING" id="1073996.SAMN05444271_102204"/>
<dbReference type="GeneID" id="35003694"/>
<dbReference type="AlphaFoldDB" id="A0A1H6RVJ4"/>
<dbReference type="RefSeq" id="WP_089670959.1">
    <property type="nucleotide sequence ID" value="NZ_CP024845.1"/>
</dbReference>
<sequence length="142" mass="15525">MDLTAFVDDLVYEPTQTESRGLDLTVDSILRVTESGRVDFGGGELDKAETEPVETEKRDPDDDYGWWELSAGVYLIEYNETLSVPEGMTLVLQTRDAVRTRGAFHPTLHLGTGESLDPVPLTVGAGGIKIKENARLSTVLAD</sequence>
<keyword evidence="3" id="KW-1185">Reference proteome</keyword>
<evidence type="ECO:0008006" key="4">
    <source>
        <dbReference type="Google" id="ProtNLM"/>
    </source>
</evidence>
<accession>A0A2H4Q5K3</accession>
<name>A0A1H6RVJ4_9EURY</name>
<reference evidence="2 3" key="1">
    <citation type="submission" date="2016-10" db="EMBL/GenBank/DDBJ databases">
        <authorList>
            <person name="de Groot N.N."/>
        </authorList>
    </citation>
    <scope>NUCLEOTIDE SEQUENCE [LARGE SCALE GENOMIC DNA]</scope>
    <source>
        <strain evidence="2 3">DSM 22187</strain>
    </source>
</reference>